<protein>
    <submittedName>
        <fullName evidence="11">Hexokinase C-terminal</fullName>
    </submittedName>
</protein>
<dbReference type="GO" id="GO:0006096">
    <property type="term" value="P:glycolytic process"/>
    <property type="evidence" value="ECO:0007669"/>
    <property type="project" value="UniProtKB-KW"/>
</dbReference>
<feature type="transmembrane region" description="Helical" evidence="8">
    <location>
        <begin position="283"/>
        <end position="305"/>
    </location>
</feature>
<dbReference type="OrthoDB" id="419537at2759"/>
<evidence type="ECO:0000256" key="1">
    <source>
        <dbReference type="ARBA" id="ARBA00009225"/>
    </source>
</evidence>
<accession>A0A8T1YF54</accession>
<dbReference type="Pfam" id="PF03727">
    <property type="entry name" value="Hexokinase_2"/>
    <property type="match status" value="1"/>
</dbReference>
<dbReference type="GO" id="GO:0005524">
    <property type="term" value="F:ATP binding"/>
    <property type="evidence" value="ECO:0007669"/>
    <property type="project" value="UniProtKB-KW"/>
</dbReference>
<dbReference type="PANTHER" id="PTHR19443">
    <property type="entry name" value="HEXOKINASE"/>
    <property type="match status" value="1"/>
</dbReference>
<evidence type="ECO:0000256" key="8">
    <source>
        <dbReference type="SAM" id="Phobius"/>
    </source>
</evidence>
<feature type="domain" description="Hexokinase C-terminal" evidence="10">
    <location>
        <begin position="528"/>
        <end position="763"/>
    </location>
</feature>
<gene>
    <name evidence="11" type="ORF">ISN44_As12g002500</name>
</gene>
<evidence type="ECO:0000256" key="2">
    <source>
        <dbReference type="ARBA" id="ARBA00022679"/>
    </source>
</evidence>
<dbReference type="GO" id="GO:0005829">
    <property type="term" value="C:cytosol"/>
    <property type="evidence" value="ECO:0007669"/>
    <property type="project" value="TreeGrafter"/>
</dbReference>
<evidence type="ECO:0000256" key="5">
    <source>
        <dbReference type="ARBA" id="ARBA00022840"/>
    </source>
</evidence>
<dbReference type="PROSITE" id="PS51748">
    <property type="entry name" value="HEXOKINASE_2"/>
    <property type="match status" value="1"/>
</dbReference>
<keyword evidence="2" id="KW-0808">Transferase</keyword>
<organism evidence="11 12">
    <name type="scientific">Arabidopsis suecica</name>
    <name type="common">Swedish thale-cress</name>
    <name type="synonym">Cardaminopsis suecica</name>
    <dbReference type="NCBI Taxonomy" id="45249"/>
    <lineage>
        <taxon>Eukaryota</taxon>
        <taxon>Viridiplantae</taxon>
        <taxon>Streptophyta</taxon>
        <taxon>Embryophyta</taxon>
        <taxon>Tracheophyta</taxon>
        <taxon>Spermatophyta</taxon>
        <taxon>Magnoliopsida</taxon>
        <taxon>eudicotyledons</taxon>
        <taxon>Gunneridae</taxon>
        <taxon>Pentapetalae</taxon>
        <taxon>rosids</taxon>
        <taxon>malvids</taxon>
        <taxon>Brassicales</taxon>
        <taxon>Brassicaceae</taxon>
        <taxon>Camelineae</taxon>
        <taxon>Arabidopsis</taxon>
    </lineage>
</organism>
<feature type="region of interest" description="Disordered" evidence="7">
    <location>
        <begin position="122"/>
        <end position="155"/>
    </location>
</feature>
<evidence type="ECO:0000259" key="9">
    <source>
        <dbReference type="Pfam" id="PF00349"/>
    </source>
</evidence>
<dbReference type="GO" id="GO:0004396">
    <property type="term" value="F:hexokinase activity"/>
    <property type="evidence" value="ECO:0007669"/>
    <property type="project" value="InterPro"/>
</dbReference>
<sequence length="773" mass="86165">MNTLSTRWFPEQEIEENSIIQQFHMNSIVGEVQEAQYTFPHSFLTNNDLYYDDLIEMKPSKILETTYISPKLPLPPLPPNSKPHIHHHSSSRILSFESYDSTVMEHEYSPTSLNSIFSPKVDAQVPPRQKSDEFNRKRTKRVQPLSRSQSNAQDHIIAERKRREKLTQRFVALSALVPGLKKLILDDNNQSFSSSHEDGSSDLDLPEIEVRFSNEDVLIKILCEKQNGHLAKIMAEIEKFHILITSSSVLPFGPTLDITIIAKKESDFDMTLMDVVKTLRKEVVLAVTAATVTAVAAGVLMGRWIRRKERRRKHTQRILRKFARECATPVSKLWAVADALVADMTASLAAAAAECCGSLNMLVSFAGSLPSGDEKGVHYGVNLRGKELLLLRGTLGGNEEPISDVHKQEIPIPEDVLNGSFKELCDFISLELVKFLAMNPGEEAEEKKNLGFTLTRSVEQIGSGSISAIHRKSLANDDDDKVLKDLANDMNESLERHGLKIRMNTALVDNTIGELAGGRYYHKDTVAAVSLGMGTNAAYIEQAQEISRWKSAIPEPHEIVVSTEWGDFRSCHLPITEFDASLDAESLNPGHRVFEKMVSGRYLGEIVRRVLLRMSEESALFGDTLPPKLTIPYILWSPDMAAMHQDISEEREIVNKKLKEVFGIMDSTLAAREVVVEVCDVVAERAARMAGAGIVGMIKKLGRLEKKMSIVIVEGGLYDHYRVFRNYLHSSVWEMLGDELSDHVVIEHSHGGSAAGALFLAACSGGQQESESK</sequence>
<dbReference type="InterPro" id="IPR022672">
    <property type="entry name" value="Hexokinase_N"/>
</dbReference>
<keyword evidence="3" id="KW-0547">Nucleotide-binding</keyword>
<keyword evidence="8" id="KW-0812">Transmembrane</keyword>
<evidence type="ECO:0000256" key="3">
    <source>
        <dbReference type="ARBA" id="ARBA00022741"/>
    </source>
</evidence>
<evidence type="ECO:0000256" key="6">
    <source>
        <dbReference type="ARBA" id="ARBA00023152"/>
    </source>
</evidence>
<keyword evidence="4" id="KW-0418">Kinase</keyword>
<evidence type="ECO:0000259" key="10">
    <source>
        <dbReference type="Pfam" id="PF03727"/>
    </source>
</evidence>
<keyword evidence="8" id="KW-0472">Membrane</keyword>
<keyword evidence="8" id="KW-1133">Transmembrane helix</keyword>
<comment type="caution">
    <text evidence="11">The sequence shown here is derived from an EMBL/GenBank/DDBJ whole genome shotgun (WGS) entry which is preliminary data.</text>
</comment>
<keyword evidence="6" id="KW-0324">Glycolysis</keyword>
<dbReference type="Pfam" id="PF00349">
    <property type="entry name" value="Hexokinase_1"/>
    <property type="match status" value="1"/>
</dbReference>
<dbReference type="GO" id="GO:0005536">
    <property type="term" value="F:D-glucose binding"/>
    <property type="evidence" value="ECO:0007669"/>
    <property type="project" value="InterPro"/>
</dbReference>
<dbReference type="GO" id="GO:0001678">
    <property type="term" value="P:intracellular glucose homeostasis"/>
    <property type="evidence" value="ECO:0007669"/>
    <property type="project" value="InterPro"/>
</dbReference>
<evidence type="ECO:0000313" key="11">
    <source>
        <dbReference type="EMBL" id="KAG7544676.1"/>
    </source>
</evidence>
<reference evidence="11 12" key="1">
    <citation type="submission" date="2020-12" db="EMBL/GenBank/DDBJ databases">
        <title>Concerted genomic and epigenomic changes stabilize Arabidopsis allopolyploids.</title>
        <authorList>
            <person name="Chen Z."/>
        </authorList>
    </citation>
    <scope>NUCLEOTIDE SEQUENCE [LARGE SCALE GENOMIC DNA]</scope>
    <source>
        <strain evidence="11">As9502</strain>
        <tissue evidence="11">Leaf</tissue>
    </source>
</reference>
<name>A0A8T1YF54_ARASU</name>
<keyword evidence="12" id="KW-1185">Reference proteome</keyword>
<comment type="similarity">
    <text evidence="1">Belongs to the hexokinase family.</text>
</comment>
<evidence type="ECO:0000256" key="4">
    <source>
        <dbReference type="ARBA" id="ARBA00022777"/>
    </source>
</evidence>
<dbReference type="InterPro" id="IPR001312">
    <property type="entry name" value="Hexokinase"/>
</dbReference>
<proteinExistence type="inferred from homology"/>
<dbReference type="PANTHER" id="PTHR19443:SF18">
    <property type="entry name" value="HEXOKINASE-LIKE 2 PROTEIN-RELATED"/>
    <property type="match status" value="1"/>
</dbReference>
<dbReference type="Proteomes" id="UP000694251">
    <property type="component" value="Chromosome 12"/>
</dbReference>
<dbReference type="GO" id="GO:0005739">
    <property type="term" value="C:mitochondrion"/>
    <property type="evidence" value="ECO:0007669"/>
    <property type="project" value="TreeGrafter"/>
</dbReference>
<dbReference type="EMBL" id="JAEFBJ010000012">
    <property type="protein sequence ID" value="KAG7544676.1"/>
    <property type="molecule type" value="Genomic_DNA"/>
</dbReference>
<evidence type="ECO:0000313" key="12">
    <source>
        <dbReference type="Proteomes" id="UP000694251"/>
    </source>
</evidence>
<feature type="domain" description="Hexokinase N-terminal" evidence="9">
    <location>
        <begin position="319"/>
        <end position="520"/>
    </location>
</feature>
<dbReference type="AlphaFoldDB" id="A0A8T1YF54"/>
<dbReference type="FunFam" id="3.30.420.40:FF:000321">
    <property type="entry name" value="Phosphotransferase"/>
    <property type="match status" value="1"/>
</dbReference>
<keyword evidence="5" id="KW-0067">ATP-binding</keyword>
<dbReference type="InterPro" id="IPR022673">
    <property type="entry name" value="Hexokinase_C"/>
</dbReference>
<evidence type="ECO:0000256" key="7">
    <source>
        <dbReference type="SAM" id="MobiDB-lite"/>
    </source>
</evidence>